<evidence type="ECO:0000256" key="8">
    <source>
        <dbReference type="ARBA" id="ARBA00023242"/>
    </source>
</evidence>
<keyword evidence="2" id="KW-0677">Repeat</keyword>
<keyword evidence="6" id="KW-0067">ATP-binding</keyword>
<evidence type="ECO:0000256" key="1">
    <source>
        <dbReference type="ARBA" id="ARBA00004123"/>
    </source>
</evidence>
<dbReference type="PANTHER" id="PTHR36498">
    <property type="entry name" value="TATA-BINDING PROTEIN-ASSOCIATED FACTOR 172"/>
    <property type="match status" value="1"/>
</dbReference>
<name>A0A8X6QRT9_NEPPI</name>
<sequence>MTSRLDRLFLLLDTGSSPLTRKAAALQLGEVQKLHPHELHNLLAKVRRYLYSSNWDTRIASGQAVEAIIKNVPEWNAQCIKQEKQSADLSDLSLTGRMKFLEFDVNKVIQNGSNLLACESTKIEVEEQSNLDPKEQLAKQREMLNKHLGLTFSLMDIDSDYLSKEDFEENHISDENKIEVKKEVKVDGTDGLSNETSNLSINSVVKNEQRKDYEPVLKKRKISGTSFEEIPLENNVNVNLWEEIKQWPLEAFSDVLVNDLLNAAWEVRHGAATALREIVRIHGKEAGKRPDASPDQMETLNQLWLEDLALRLTCVLALDKFGDFISDQVVAPVRETCAQVLGTVANIMTKDRVKRVLEILLQLLERPEWEARHGGLLGLKYILSVRKDMKEFMIPLVFDPTCQCLQDSVDDVSAVAASALVPVTNIIVSTLPDKVPAVISSLWDALLDLDDLTVSTSSILQLLASLLSYTTTNFPNSSLQNFEDLIPRLWPFLSHNSSVVRKSVLQALITLTSTNTSENGIPWLPNILQPMLRLLFQRCLVESVIEVHNLLYDAWKNLISHCHLISVVSATIPLLSSWLSMLMQPSNVPFDPNTNIAWLDVPHKMKDKVLGRNRSSSYLKAMQEAYYIGGNDAGSENSKEREKNVVRAKLTGAKFLGFLCSFVMKPIPDFVYPPDTETPIESFVKLILFHLNFKSALQRFAVALVLNEWAKCGPDMCPLPVKEKCLECLNETVYYDEIAVAFTRLQQECKDFIALSKHYSVILDLSFQTGPVFTFEQIVHLTTIAATSFSSTKLKPKVLETLEERRKSLLRSANSTSSDQASLTVMVQSSIAGALVSLKHLPEKLNPIIRPLMDSIKREENELLQKASARHLVNLMELCLSRTSCPNPKILKNLTNFLCYDIVCLDFSCNANSSAQNVNRIEKPNLNKSQSLNEDNIITLVNMQKSAEKVLLRRSNSVANKKNFAGVQTEERPSEDESQKYAELQAHGAAYVFTHAVEHFGDELPQKLPKLWESVFQPLKNFIKPEELNGSIFSSDLNTIELLCSLQILKVICPYIHKKLHEELESILSHLCFCLDHSIAILRHKAASCLGTLSKVLTVKTMNVVLDKILGKLGASDNEIQRQGSVEAIACVIDELGLDIVPYIVFLIVPMLGRMSDQNEQVRLLATHCFASLIKLMPLEGGIQNPPTLDPKLLERKEQERLFLDQLMNPKKVEPYAIPIPISAELRSYQQEGVNWLAFLNKYKLNGILCDDMGLGKTLQSICILAGDHYLREQAYKEHKRPDCKPLPSLVICPPTLTGHWMYEVEKFVSATYLNPIHYTGPPVERMRLRSKTKTHNLVIASYDIVRNDIDFFGSIHWNYCILDEGHIIKNGKTKLARAIKQLSANHRLILSGTPIQNNVLELWSLFDFLMPGFLGSEKQFTARYSKPILQSRDAKSSSKEQETGVLAMEALHRQVLPFLLRRMKEDVLKDLPPKIIQDYYCELSPLQIRLYEDFTKSRAKQCVDNALTEGETVTTPGTSHIFQALQYLRKVCNHPKLVLSPNHPEFESVTKELKDQNTSLKDINHAAKLCALKQLLQDCGIGISSPLTESTEPTPAVNQHRALIFCQLKGMLDILENDLFKSLMPSVSYLRLDGSIPPGMRHSVVHKFNNDPSIDALLLTTQVGGLGLNLTGADTVIFVEHDWNPMKDLQAMDRAHRIGQKKVVNVYRLITRGTLEEKIMGLQKFKLSVANSVINQENTNLQNMGTDQLLDLFTLDNKGEKITRSYSREDQSKDQKAKNLKSVLDNLPDLWDTSQYENEYDLSNFLQSLK</sequence>
<organism evidence="11 12">
    <name type="scientific">Nephila pilipes</name>
    <name type="common">Giant wood spider</name>
    <name type="synonym">Nephila maculata</name>
    <dbReference type="NCBI Taxonomy" id="299642"/>
    <lineage>
        <taxon>Eukaryota</taxon>
        <taxon>Metazoa</taxon>
        <taxon>Ecdysozoa</taxon>
        <taxon>Arthropoda</taxon>
        <taxon>Chelicerata</taxon>
        <taxon>Arachnida</taxon>
        <taxon>Araneae</taxon>
        <taxon>Araneomorphae</taxon>
        <taxon>Entelegynae</taxon>
        <taxon>Araneoidea</taxon>
        <taxon>Nephilidae</taxon>
        <taxon>Nephila</taxon>
    </lineage>
</organism>
<proteinExistence type="predicted"/>
<dbReference type="SMART" id="SM00487">
    <property type="entry name" value="DEXDc"/>
    <property type="match status" value="1"/>
</dbReference>
<dbReference type="GO" id="GO:0005524">
    <property type="term" value="F:ATP binding"/>
    <property type="evidence" value="ECO:0007669"/>
    <property type="project" value="UniProtKB-KW"/>
</dbReference>
<dbReference type="Pfam" id="PF00271">
    <property type="entry name" value="Helicase_C"/>
    <property type="match status" value="1"/>
</dbReference>
<dbReference type="PROSITE" id="PS51192">
    <property type="entry name" value="HELICASE_ATP_BIND_1"/>
    <property type="match status" value="1"/>
</dbReference>
<dbReference type="CDD" id="cd18793">
    <property type="entry name" value="SF2_C_SNF"/>
    <property type="match status" value="1"/>
</dbReference>
<dbReference type="SUPFAM" id="SSF48371">
    <property type="entry name" value="ARM repeat"/>
    <property type="match status" value="1"/>
</dbReference>
<comment type="subcellular location">
    <subcellularLocation>
        <location evidence="1">Nucleus</location>
    </subcellularLocation>
</comment>
<evidence type="ECO:0000313" key="12">
    <source>
        <dbReference type="Proteomes" id="UP000887013"/>
    </source>
</evidence>
<protein>
    <submittedName>
        <fullName evidence="11">TATA-binding protein-associated factor 172</fullName>
    </submittedName>
</protein>
<dbReference type="InterPro" id="IPR049730">
    <property type="entry name" value="SNF2/RAD54-like_C"/>
</dbReference>
<dbReference type="GO" id="GO:0005634">
    <property type="term" value="C:nucleus"/>
    <property type="evidence" value="ECO:0007669"/>
    <property type="project" value="UniProtKB-SubCell"/>
</dbReference>
<keyword evidence="3" id="KW-0547">Nucleotide-binding</keyword>
<dbReference type="Proteomes" id="UP000887013">
    <property type="component" value="Unassembled WGS sequence"/>
</dbReference>
<dbReference type="InterPro" id="IPR027417">
    <property type="entry name" value="P-loop_NTPase"/>
</dbReference>
<dbReference type="GO" id="GO:0016887">
    <property type="term" value="F:ATP hydrolysis activity"/>
    <property type="evidence" value="ECO:0007669"/>
    <property type="project" value="InterPro"/>
</dbReference>
<keyword evidence="12" id="KW-1185">Reference proteome</keyword>
<dbReference type="Gene3D" id="3.40.50.10810">
    <property type="entry name" value="Tandem AAA-ATPase domain"/>
    <property type="match status" value="1"/>
</dbReference>
<dbReference type="SUPFAM" id="SSF52540">
    <property type="entry name" value="P-loop containing nucleoside triphosphate hydrolases"/>
    <property type="match status" value="2"/>
</dbReference>
<dbReference type="InterPro" id="IPR011989">
    <property type="entry name" value="ARM-like"/>
</dbReference>
<dbReference type="PROSITE" id="PS51194">
    <property type="entry name" value="HELICASE_CTER"/>
    <property type="match status" value="1"/>
</dbReference>
<dbReference type="GO" id="GO:0017025">
    <property type="term" value="F:TBP-class protein binding"/>
    <property type="evidence" value="ECO:0007669"/>
    <property type="project" value="InterPro"/>
</dbReference>
<evidence type="ECO:0000313" key="11">
    <source>
        <dbReference type="EMBL" id="GFU41057.1"/>
    </source>
</evidence>
<dbReference type="InterPro" id="IPR001650">
    <property type="entry name" value="Helicase_C-like"/>
</dbReference>
<evidence type="ECO:0000256" key="3">
    <source>
        <dbReference type="ARBA" id="ARBA00022741"/>
    </source>
</evidence>
<keyword evidence="4" id="KW-0378">Hydrolase</keyword>
<dbReference type="EMBL" id="BMAW01131842">
    <property type="protein sequence ID" value="GFU41057.1"/>
    <property type="molecule type" value="Genomic_DNA"/>
</dbReference>
<dbReference type="InterPro" id="IPR000330">
    <property type="entry name" value="SNF2_N"/>
</dbReference>
<feature type="domain" description="Helicase ATP-binding" evidence="9">
    <location>
        <begin position="1238"/>
        <end position="1413"/>
    </location>
</feature>
<dbReference type="GO" id="GO:0003677">
    <property type="term" value="F:DNA binding"/>
    <property type="evidence" value="ECO:0007669"/>
    <property type="project" value="UniProtKB-KW"/>
</dbReference>
<dbReference type="InterPro" id="IPR044972">
    <property type="entry name" value="Mot1"/>
</dbReference>
<dbReference type="SMART" id="SM00490">
    <property type="entry name" value="HELICc"/>
    <property type="match status" value="1"/>
</dbReference>
<dbReference type="OrthoDB" id="10252227at2759"/>
<accession>A0A8X6QRT9</accession>
<dbReference type="Gene3D" id="1.25.10.10">
    <property type="entry name" value="Leucine-rich Repeat Variant"/>
    <property type="match status" value="2"/>
</dbReference>
<evidence type="ECO:0000256" key="7">
    <source>
        <dbReference type="ARBA" id="ARBA00023125"/>
    </source>
</evidence>
<evidence type="ECO:0000256" key="6">
    <source>
        <dbReference type="ARBA" id="ARBA00022840"/>
    </source>
</evidence>
<dbReference type="FunFam" id="3.40.50.300:FF:000428">
    <property type="entry name" value="TATA-binding protein-associated factor 172"/>
    <property type="match status" value="1"/>
</dbReference>
<gene>
    <name evidence="11" type="primary">BTAF1</name>
    <name evidence="11" type="ORF">NPIL_440571</name>
</gene>
<dbReference type="GO" id="GO:0004386">
    <property type="term" value="F:helicase activity"/>
    <property type="evidence" value="ECO:0007669"/>
    <property type="project" value="UniProtKB-KW"/>
</dbReference>
<feature type="domain" description="Helicase C-terminal" evidence="10">
    <location>
        <begin position="1587"/>
        <end position="1746"/>
    </location>
</feature>
<dbReference type="Pfam" id="PF23271">
    <property type="entry name" value="HEAT_GCN1"/>
    <property type="match status" value="1"/>
</dbReference>
<dbReference type="InterPro" id="IPR022707">
    <property type="entry name" value="Mot1_central_dom"/>
</dbReference>
<dbReference type="InterPro" id="IPR014001">
    <property type="entry name" value="Helicase_ATP-bd"/>
</dbReference>
<reference evidence="11" key="1">
    <citation type="submission" date="2020-08" db="EMBL/GenBank/DDBJ databases">
        <title>Multicomponent nature underlies the extraordinary mechanical properties of spider dragline silk.</title>
        <authorList>
            <person name="Kono N."/>
            <person name="Nakamura H."/>
            <person name="Mori M."/>
            <person name="Yoshida Y."/>
            <person name="Ohtoshi R."/>
            <person name="Malay A.D."/>
            <person name="Moran D.A.P."/>
            <person name="Tomita M."/>
            <person name="Numata K."/>
            <person name="Arakawa K."/>
        </authorList>
    </citation>
    <scope>NUCLEOTIDE SEQUENCE</scope>
</reference>
<dbReference type="FunFam" id="3.40.50.10810:FF:000009">
    <property type="entry name" value="B-TFIID TATA-box-binding protein-associated factor 1"/>
    <property type="match status" value="1"/>
</dbReference>
<evidence type="ECO:0000256" key="5">
    <source>
        <dbReference type="ARBA" id="ARBA00022806"/>
    </source>
</evidence>
<dbReference type="Gene3D" id="3.40.50.300">
    <property type="entry name" value="P-loop containing nucleotide triphosphate hydrolases"/>
    <property type="match status" value="1"/>
</dbReference>
<dbReference type="InterPro" id="IPR057546">
    <property type="entry name" value="HEAT_GCN1"/>
</dbReference>
<dbReference type="InterPro" id="IPR044078">
    <property type="entry name" value="Mot1_ATP-bd"/>
</dbReference>
<dbReference type="Pfam" id="PF00176">
    <property type="entry name" value="SNF2-rel_dom"/>
    <property type="match status" value="1"/>
</dbReference>
<dbReference type="Pfam" id="PF12054">
    <property type="entry name" value="DUF3535"/>
    <property type="match status" value="1"/>
</dbReference>
<dbReference type="PANTHER" id="PTHR36498:SF1">
    <property type="entry name" value="TATA-BINDING PROTEIN-ASSOCIATED FACTOR 172"/>
    <property type="match status" value="1"/>
</dbReference>
<keyword evidence="5" id="KW-0347">Helicase</keyword>
<dbReference type="InterPro" id="IPR016024">
    <property type="entry name" value="ARM-type_fold"/>
</dbReference>
<comment type="caution">
    <text evidence="11">The sequence shown here is derived from an EMBL/GenBank/DDBJ whole genome shotgun (WGS) entry which is preliminary data.</text>
</comment>
<evidence type="ECO:0000259" key="9">
    <source>
        <dbReference type="PROSITE" id="PS51192"/>
    </source>
</evidence>
<keyword evidence="7" id="KW-0238">DNA-binding</keyword>
<dbReference type="CDD" id="cd17999">
    <property type="entry name" value="DEXHc_Mot1"/>
    <property type="match status" value="1"/>
</dbReference>
<evidence type="ECO:0000259" key="10">
    <source>
        <dbReference type="PROSITE" id="PS51194"/>
    </source>
</evidence>
<keyword evidence="8" id="KW-0539">Nucleus</keyword>
<dbReference type="InterPro" id="IPR038718">
    <property type="entry name" value="SNF2-like_sf"/>
</dbReference>
<evidence type="ECO:0000256" key="4">
    <source>
        <dbReference type="ARBA" id="ARBA00022801"/>
    </source>
</evidence>
<evidence type="ECO:0000256" key="2">
    <source>
        <dbReference type="ARBA" id="ARBA00022737"/>
    </source>
</evidence>